<evidence type="ECO:0000313" key="1">
    <source>
        <dbReference type="EMBL" id="NIF23995.1"/>
    </source>
</evidence>
<dbReference type="EMBL" id="VWXF01000011">
    <property type="protein sequence ID" value="NIF23995.1"/>
    <property type="molecule type" value="Genomic_DNA"/>
</dbReference>
<dbReference type="Proteomes" id="UP001515683">
    <property type="component" value="Unassembled WGS sequence"/>
</dbReference>
<reference evidence="1 2" key="1">
    <citation type="journal article" date="2019" name="bioRxiv">
        <title>Bacteria contribute to plant secondary compound degradation in a generalist herbivore system.</title>
        <authorList>
            <person name="Francoeur C.B."/>
            <person name="Khadempour L."/>
            <person name="Moreira-Soto R.D."/>
            <person name="Gotting K."/>
            <person name="Book A.J."/>
            <person name="Pinto-Tomas A.A."/>
            <person name="Keefover-Ring K."/>
            <person name="Currie C.R."/>
        </authorList>
    </citation>
    <scope>NUCLEOTIDE SEQUENCE [LARGE SCALE GENOMIC DNA]</scope>
    <source>
        <strain evidence="1">Acro-835</strain>
    </source>
</reference>
<comment type="caution">
    <text evidence="1">The sequence shown here is derived from an EMBL/GenBank/DDBJ whole genome shotgun (WGS) entry which is preliminary data.</text>
</comment>
<protein>
    <submittedName>
        <fullName evidence="1">Uncharacterized protein</fullName>
    </submittedName>
</protein>
<accession>A0ABX0RKX1</accession>
<sequence length="67" mass="7551">MNTDLTRLVDVIMGEAVVALLRSEDHISVDTLAMRLRAMSEGEKNPEKRNAIALALCEVQREFLPLR</sequence>
<keyword evidence="2" id="KW-1185">Reference proteome</keyword>
<organism evidence="1 2">
    <name type="scientific">Candidatus Pantoea multigeneris</name>
    <dbReference type="NCBI Taxonomy" id="2608357"/>
    <lineage>
        <taxon>Bacteria</taxon>
        <taxon>Pseudomonadati</taxon>
        <taxon>Pseudomonadota</taxon>
        <taxon>Gammaproteobacteria</taxon>
        <taxon>Enterobacterales</taxon>
        <taxon>Erwiniaceae</taxon>
        <taxon>Pantoea</taxon>
    </lineage>
</organism>
<evidence type="ECO:0000313" key="2">
    <source>
        <dbReference type="Proteomes" id="UP001515683"/>
    </source>
</evidence>
<dbReference type="RefSeq" id="WP_167017708.1">
    <property type="nucleotide sequence ID" value="NZ_VWXF01000011.1"/>
</dbReference>
<gene>
    <name evidence="1" type="ORF">F3J40_20690</name>
</gene>
<name>A0ABX0RKX1_9GAMM</name>
<proteinExistence type="predicted"/>